<gene>
    <name evidence="2" type="ORF">BDP81DRAFT_447858</name>
</gene>
<sequence length="153" mass="17066">MSSMSWVLADNTNVSLEDVRNKYRIDEADQTIFYSRPTLRKSPWLYLVLAIQPLLIFIILGLIVMLHSEPLSRGFGLVSILSGIDRQSLNNLAGASLSGDLSRIVRRHHRRGRTVMGSWKGTSCITETLESCVGHVEKEEIASLKLEVAVTKA</sequence>
<proteinExistence type="predicted"/>
<organism evidence="2 3">
    <name type="scientific">Colletotrichum phormii</name>
    <dbReference type="NCBI Taxonomy" id="359342"/>
    <lineage>
        <taxon>Eukaryota</taxon>
        <taxon>Fungi</taxon>
        <taxon>Dikarya</taxon>
        <taxon>Ascomycota</taxon>
        <taxon>Pezizomycotina</taxon>
        <taxon>Sordariomycetes</taxon>
        <taxon>Hypocreomycetidae</taxon>
        <taxon>Glomerellales</taxon>
        <taxon>Glomerellaceae</taxon>
        <taxon>Colletotrichum</taxon>
        <taxon>Colletotrichum acutatum species complex</taxon>
    </lineage>
</organism>
<feature type="transmembrane region" description="Helical" evidence="1">
    <location>
        <begin position="44"/>
        <end position="66"/>
    </location>
</feature>
<evidence type="ECO:0000256" key="1">
    <source>
        <dbReference type="SAM" id="Phobius"/>
    </source>
</evidence>
<keyword evidence="1" id="KW-0812">Transmembrane</keyword>
<keyword evidence="1" id="KW-0472">Membrane</keyword>
<keyword evidence="3" id="KW-1185">Reference proteome</keyword>
<dbReference type="GeneID" id="85477093"/>
<dbReference type="Proteomes" id="UP001243989">
    <property type="component" value="Unassembled WGS sequence"/>
</dbReference>
<dbReference type="EMBL" id="JAHMHQ010000006">
    <property type="protein sequence ID" value="KAK1638965.1"/>
    <property type="molecule type" value="Genomic_DNA"/>
</dbReference>
<keyword evidence="1" id="KW-1133">Transmembrane helix</keyword>
<comment type="caution">
    <text evidence="2">The sequence shown here is derived from an EMBL/GenBank/DDBJ whole genome shotgun (WGS) entry which is preliminary data.</text>
</comment>
<name>A0AAJ0EJI0_9PEZI</name>
<dbReference type="RefSeq" id="XP_060447572.1">
    <property type="nucleotide sequence ID" value="XM_060592231.1"/>
</dbReference>
<accession>A0AAJ0EJI0</accession>
<dbReference type="AlphaFoldDB" id="A0AAJ0EJI0"/>
<reference evidence="2" key="1">
    <citation type="submission" date="2021-06" db="EMBL/GenBank/DDBJ databases">
        <title>Comparative genomics, transcriptomics and evolutionary studies reveal genomic signatures of adaptation to plant cell wall in hemibiotrophic fungi.</title>
        <authorList>
            <consortium name="DOE Joint Genome Institute"/>
            <person name="Baroncelli R."/>
            <person name="Diaz J.F."/>
            <person name="Benocci T."/>
            <person name="Peng M."/>
            <person name="Battaglia E."/>
            <person name="Haridas S."/>
            <person name="Andreopoulos W."/>
            <person name="Labutti K."/>
            <person name="Pangilinan J."/>
            <person name="Floch G.L."/>
            <person name="Makela M.R."/>
            <person name="Henrissat B."/>
            <person name="Grigoriev I.V."/>
            <person name="Crouch J.A."/>
            <person name="De Vries R.P."/>
            <person name="Sukno S.A."/>
            <person name="Thon M.R."/>
        </authorList>
    </citation>
    <scope>NUCLEOTIDE SEQUENCE</scope>
    <source>
        <strain evidence="2">CBS 102054</strain>
    </source>
</reference>
<protein>
    <submittedName>
        <fullName evidence="2">Uncharacterized protein</fullName>
    </submittedName>
</protein>
<evidence type="ECO:0000313" key="2">
    <source>
        <dbReference type="EMBL" id="KAK1638965.1"/>
    </source>
</evidence>
<evidence type="ECO:0000313" key="3">
    <source>
        <dbReference type="Proteomes" id="UP001243989"/>
    </source>
</evidence>